<dbReference type="InterPro" id="IPR015500">
    <property type="entry name" value="Peptidase_S8_subtilisin-rel"/>
</dbReference>
<keyword evidence="6 9" id="KW-0720">Serine protease</keyword>
<dbReference type="InterPro" id="IPR045051">
    <property type="entry name" value="SBT"/>
</dbReference>
<dbReference type="Pfam" id="PF05922">
    <property type="entry name" value="Inhibitor_I9"/>
    <property type="match status" value="1"/>
</dbReference>
<dbReference type="InterPro" id="IPR010259">
    <property type="entry name" value="S8pro/Inhibitor_I9"/>
</dbReference>
<evidence type="ECO:0000256" key="5">
    <source>
        <dbReference type="ARBA" id="ARBA00022801"/>
    </source>
</evidence>
<evidence type="ECO:0000256" key="11">
    <source>
        <dbReference type="SAM" id="MobiDB-lite"/>
    </source>
</evidence>
<evidence type="ECO:0000256" key="4">
    <source>
        <dbReference type="ARBA" id="ARBA00022729"/>
    </source>
</evidence>
<feature type="region of interest" description="Disordered" evidence="11">
    <location>
        <begin position="360"/>
        <end position="380"/>
    </location>
</feature>
<evidence type="ECO:0000256" key="1">
    <source>
        <dbReference type="ARBA" id="ARBA00004613"/>
    </source>
</evidence>
<feature type="signal peptide" evidence="12">
    <location>
        <begin position="1"/>
        <end position="27"/>
    </location>
</feature>
<comment type="subcellular location">
    <subcellularLocation>
        <location evidence="1">Secreted</location>
    </subcellularLocation>
</comment>
<evidence type="ECO:0000313" key="16">
    <source>
        <dbReference type="EMBL" id="KMZ62107.1"/>
    </source>
</evidence>
<feature type="active site" description="Charge relay system" evidence="8 9">
    <location>
        <position position="558"/>
    </location>
</feature>
<feature type="active site" description="Charge relay system" evidence="8 9">
    <location>
        <position position="153"/>
    </location>
</feature>
<dbReference type="GO" id="GO:0005576">
    <property type="term" value="C:extracellular region"/>
    <property type="evidence" value="ECO:0000318"/>
    <property type="project" value="GO_Central"/>
</dbReference>
<dbReference type="InterPro" id="IPR034197">
    <property type="entry name" value="Peptidases_S8_3"/>
</dbReference>
<evidence type="ECO:0000256" key="8">
    <source>
        <dbReference type="PIRSR" id="PIRSR615500-1"/>
    </source>
</evidence>
<dbReference type="InterPro" id="IPR023828">
    <property type="entry name" value="Peptidase_S8_Ser-AS"/>
</dbReference>
<dbReference type="Gene3D" id="3.50.30.30">
    <property type="match status" value="1"/>
</dbReference>
<evidence type="ECO:0000256" key="12">
    <source>
        <dbReference type="SAM" id="SignalP"/>
    </source>
</evidence>
<dbReference type="InterPro" id="IPR023827">
    <property type="entry name" value="Peptidase_S8_Asp-AS"/>
</dbReference>
<dbReference type="Proteomes" id="UP000036987">
    <property type="component" value="Unassembled WGS sequence"/>
</dbReference>
<feature type="chain" id="PRO_5005527554" evidence="12">
    <location>
        <begin position="28"/>
        <end position="789"/>
    </location>
</feature>
<dbReference type="PROSITE" id="PS51892">
    <property type="entry name" value="SUBTILASE"/>
    <property type="match status" value="1"/>
</dbReference>
<keyword evidence="5 9" id="KW-0378">Hydrolase</keyword>
<name>A0A0K9P1M2_ZOSMR</name>
<dbReference type="OrthoDB" id="10256524at2759"/>
<accession>A0A0K9P1M2</accession>
<dbReference type="Gene3D" id="3.40.50.200">
    <property type="entry name" value="Peptidase S8/S53 domain"/>
    <property type="match status" value="1"/>
</dbReference>
<dbReference type="AlphaFoldDB" id="A0A0K9P1M2"/>
<dbReference type="EMBL" id="LFYR01001410">
    <property type="protein sequence ID" value="KMZ62107.1"/>
    <property type="molecule type" value="Genomic_DNA"/>
</dbReference>
<sequence length="789" mass="85727">MKIPNIPCLSSIFILFIVIIIQSLCSTCVVADASTNTTWSERRAYIVHVEAMPISTNLTMTHQQWHESFISTTSSEGLLYSFKHVMNGFAAMLTEEEVEALSKRDEFLHAQPSKIYQLATTYSPKFLGLEAKNRQFWKGKAGYGKGVVIGVIDTGITPLHQSFNDYEMPPPPRKWKGRCEFLSQDLCNNKIIGARSFNHRGGYTTPIDKHGHGTHTAGIAAGRFVNNASVLHSANGTASGIAPDAHLAIYNVCDESGSSCPDVDILAGIETAIEDGVDILSISLAIPTDDLPLYKDLISIASFKAVIEKGVVVSASAGNSGPEKSTVKNTSPWIITVGASTLDRRVRAVVKLDNGMELEGQSAFQPASESRSRSLVYPESESDENSTNCLNLDALRNMNVRGKIVVCDGLEAEKSDGLLGSGVVKQTRNVKESGGSSMIRVGRKKEGLDTKMSIDAYLMSSVKFPMSAINYKDGQTLIKKYIKKSPSKAKAKIEFLGTEIGGGNNPAPAVASFSARGPTMITPGFIKPDIIGPGVNILAASHNLHDSDPPYVMMSGTSMSCPHISGVAALLKSAHPHWSPAMIKSAIITTSDVTNSAGKNILDQSDQSVASFHVMGPGHVNPVKANNPGLVYDSQHTKKDYVKYLCGLGYTGKQVTLFLGQKSICSDDERKTIQGVDLNYPSMIVDLTHSNKYRRRFSRIVTNVGRPQNYTVSVTPPHGVIVAVHPKTLVFKSVGQRVKFYVDVRWDSDSKEYSSSLEEFGDFTWVSFDGKMKVRSALVVTKESHVQFD</sequence>
<evidence type="ECO:0000256" key="2">
    <source>
        <dbReference type="ARBA" id="ARBA00011073"/>
    </source>
</evidence>
<gene>
    <name evidence="16" type="ORF">ZOSMA_48G00270</name>
</gene>
<feature type="domain" description="Inhibitor I9" evidence="14">
    <location>
        <begin position="45"/>
        <end position="118"/>
    </location>
</feature>
<dbReference type="GO" id="GO:0004252">
    <property type="term" value="F:serine-type endopeptidase activity"/>
    <property type="evidence" value="ECO:0000318"/>
    <property type="project" value="GO_Central"/>
</dbReference>
<proteinExistence type="inferred from homology"/>
<evidence type="ECO:0000256" key="9">
    <source>
        <dbReference type="PROSITE-ProRule" id="PRU01240"/>
    </source>
</evidence>
<evidence type="ECO:0000259" key="13">
    <source>
        <dbReference type="Pfam" id="PF00082"/>
    </source>
</evidence>
<protein>
    <submittedName>
        <fullName evidence="16">Subtilisin-like serine protease</fullName>
    </submittedName>
</protein>
<dbReference type="PANTHER" id="PTHR10795">
    <property type="entry name" value="PROPROTEIN CONVERTASE SUBTILISIN/KEXIN"/>
    <property type="match status" value="1"/>
</dbReference>
<dbReference type="InterPro" id="IPR000209">
    <property type="entry name" value="Peptidase_S8/S53_dom"/>
</dbReference>
<feature type="active site" description="Charge relay system" evidence="8 9">
    <location>
        <position position="212"/>
    </location>
</feature>
<dbReference type="Gene3D" id="3.30.70.80">
    <property type="entry name" value="Peptidase S8 propeptide/proteinase inhibitor I9"/>
    <property type="match status" value="1"/>
</dbReference>
<organism evidence="16 17">
    <name type="scientific">Zostera marina</name>
    <name type="common">Eelgrass</name>
    <dbReference type="NCBI Taxonomy" id="29655"/>
    <lineage>
        <taxon>Eukaryota</taxon>
        <taxon>Viridiplantae</taxon>
        <taxon>Streptophyta</taxon>
        <taxon>Embryophyta</taxon>
        <taxon>Tracheophyta</taxon>
        <taxon>Spermatophyta</taxon>
        <taxon>Magnoliopsida</taxon>
        <taxon>Liliopsida</taxon>
        <taxon>Zosteraceae</taxon>
        <taxon>Zostera</taxon>
    </lineage>
</organism>
<evidence type="ECO:0000256" key="3">
    <source>
        <dbReference type="ARBA" id="ARBA00022670"/>
    </source>
</evidence>
<evidence type="ECO:0000256" key="6">
    <source>
        <dbReference type="ARBA" id="ARBA00022825"/>
    </source>
</evidence>
<reference evidence="17" key="1">
    <citation type="journal article" date="2016" name="Nature">
        <title>The genome of the seagrass Zostera marina reveals angiosperm adaptation to the sea.</title>
        <authorList>
            <person name="Olsen J.L."/>
            <person name="Rouze P."/>
            <person name="Verhelst B."/>
            <person name="Lin Y.-C."/>
            <person name="Bayer T."/>
            <person name="Collen J."/>
            <person name="Dattolo E."/>
            <person name="De Paoli E."/>
            <person name="Dittami S."/>
            <person name="Maumus F."/>
            <person name="Michel G."/>
            <person name="Kersting A."/>
            <person name="Lauritano C."/>
            <person name="Lohaus R."/>
            <person name="Toepel M."/>
            <person name="Tonon T."/>
            <person name="Vanneste K."/>
            <person name="Amirebrahimi M."/>
            <person name="Brakel J."/>
            <person name="Bostroem C."/>
            <person name="Chovatia M."/>
            <person name="Grimwood J."/>
            <person name="Jenkins J.W."/>
            <person name="Jueterbock A."/>
            <person name="Mraz A."/>
            <person name="Stam W.T."/>
            <person name="Tice H."/>
            <person name="Bornberg-Bauer E."/>
            <person name="Green P.J."/>
            <person name="Pearson G.A."/>
            <person name="Procaccini G."/>
            <person name="Duarte C.M."/>
            <person name="Schmutz J."/>
            <person name="Reusch T.B.H."/>
            <person name="Van de Peer Y."/>
        </authorList>
    </citation>
    <scope>NUCLEOTIDE SEQUENCE [LARGE SCALE GENOMIC DNA]</scope>
    <source>
        <strain evidence="17">cv. Finnish</strain>
    </source>
</reference>
<evidence type="ECO:0000256" key="10">
    <source>
        <dbReference type="RuleBase" id="RU003355"/>
    </source>
</evidence>
<evidence type="ECO:0000256" key="7">
    <source>
        <dbReference type="ARBA" id="ARBA00023180"/>
    </source>
</evidence>
<dbReference type="PRINTS" id="PR00723">
    <property type="entry name" value="SUBTILISIN"/>
</dbReference>
<dbReference type="InterPro" id="IPR037045">
    <property type="entry name" value="S8pro/Inhibitor_I9_sf"/>
</dbReference>
<keyword evidence="7" id="KW-0325">Glycoprotein</keyword>
<dbReference type="CDD" id="cd02120">
    <property type="entry name" value="PA_subtilisin_like"/>
    <property type="match status" value="1"/>
</dbReference>
<keyword evidence="3 9" id="KW-0645">Protease</keyword>
<evidence type="ECO:0000259" key="15">
    <source>
        <dbReference type="Pfam" id="PF17766"/>
    </source>
</evidence>
<dbReference type="PROSITE" id="PS00138">
    <property type="entry name" value="SUBTILASE_SER"/>
    <property type="match status" value="1"/>
</dbReference>
<evidence type="ECO:0000259" key="14">
    <source>
        <dbReference type="Pfam" id="PF05922"/>
    </source>
</evidence>
<evidence type="ECO:0000313" key="17">
    <source>
        <dbReference type="Proteomes" id="UP000036987"/>
    </source>
</evidence>
<dbReference type="GO" id="GO:0006508">
    <property type="term" value="P:proteolysis"/>
    <property type="evidence" value="ECO:0007669"/>
    <property type="project" value="UniProtKB-KW"/>
</dbReference>
<keyword evidence="17" id="KW-1185">Reference proteome</keyword>
<dbReference type="SUPFAM" id="SSF52743">
    <property type="entry name" value="Subtilisin-like"/>
    <property type="match status" value="1"/>
</dbReference>
<comment type="caution">
    <text evidence="16">The sequence shown here is derived from an EMBL/GenBank/DDBJ whole genome shotgun (WGS) entry which is preliminary data.</text>
</comment>
<comment type="similarity">
    <text evidence="2 9 10">Belongs to the peptidase S8 family.</text>
</comment>
<keyword evidence="4 12" id="KW-0732">Signal</keyword>
<dbReference type="Pfam" id="PF17766">
    <property type="entry name" value="fn3_6"/>
    <property type="match status" value="1"/>
</dbReference>
<dbReference type="STRING" id="29655.A0A0K9P1M2"/>
<dbReference type="CDD" id="cd04852">
    <property type="entry name" value="Peptidases_S8_3"/>
    <property type="match status" value="1"/>
</dbReference>
<dbReference type="InterPro" id="IPR036852">
    <property type="entry name" value="Peptidase_S8/S53_dom_sf"/>
</dbReference>
<feature type="domain" description="Peptidase S8/S53" evidence="13">
    <location>
        <begin position="144"/>
        <end position="596"/>
    </location>
</feature>
<feature type="domain" description="Subtilisin-like protease fibronectin type-III" evidence="15">
    <location>
        <begin position="677"/>
        <end position="780"/>
    </location>
</feature>
<dbReference type="OMA" id="WFSHETP"/>
<dbReference type="PROSITE" id="PS00136">
    <property type="entry name" value="SUBTILASE_ASP"/>
    <property type="match status" value="1"/>
</dbReference>
<dbReference type="Pfam" id="PF00082">
    <property type="entry name" value="Peptidase_S8"/>
    <property type="match status" value="1"/>
</dbReference>
<dbReference type="Gene3D" id="2.60.40.2310">
    <property type="match status" value="1"/>
</dbReference>
<dbReference type="InterPro" id="IPR041469">
    <property type="entry name" value="Subtilisin-like_FN3"/>
</dbReference>